<keyword evidence="6 10" id="KW-0808">Transferase</keyword>
<dbReference type="UniPathway" id="UPA00115"/>
<dbReference type="PANTHER" id="PTHR10683:SF31">
    <property type="entry name" value="TRANSALDOLASE"/>
    <property type="match status" value="1"/>
</dbReference>
<accession>A0A1W1CTE8</accession>
<dbReference type="InterPro" id="IPR018225">
    <property type="entry name" value="Transaldolase_AS"/>
</dbReference>
<evidence type="ECO:0000256" key="2">
    <source>
        <dbReference type="ARBA" id="ARBA00004496"/>
    </source>
</evidence>
<reference evidence="10" key="1">
    <citation type="submission" date="2016-10" db="EMBL/GenBank/DDBJ databases">
        <authorList>
            <person name="de Groot N.N."/>
        </authorList>
    </citation>
    <scope>NUCLEOTIDE SEQUENCE</scope>
</reference>
<sequence>MYIEDLKFSLWADFIERDYLDNEFKDLIDKKIINGATSNPAIFKNAILTSLAYKEQLNSLGDISAKDKYEAVAIYDIKKAADILRPLYDAKDDGYVSIEVDPFFCDDANATISEGKRLFKTINCPNIMIKVPATTAGYIAMEELTSVGIPVNATLVFKKEQAIACANAFKRGVYKYDKIVDTVISIFVSRIDRALDKELTSKGIEPALCGIYNTASIYATLQQMDIKGCRALFASTGVKDDSLAADYYIKNLLAFNTVNTAPVDTIIAFAKNSITQNALPIKKETIDAHFSKIKEIGINFEAVLDTQIEEGLEAFKDAFKEILESI</sequence>
<dbReference type="InterPro" id="IPR004732">
    <property type="entry name" value="Transaldolase_2"/>
</dbReference>
<dbReference type="GO" id="GO:0004801">
    <property type="term" value="F:transaldolase activity"/>
    <property type="evidence" value="ECO:0007669"/>
    <property type="project" value="UniProtKB-EC"/>
</dbReference>
<dbReference type="GO" id="GO:0006098">
    <property type="term" value="P:pentose-phosphate shunt"/>
    <property type="evidence" value="ECO:0007669"/>
    <property type="project" value="UniProtKB-UniPathway"/>
</dbReference>
<evidence type="ECO:0000313" key="10">
    <source>
        <dbReference type="EMBL" id="SFV69138.1"/>
    </source>
</evidence>
<protein>
    <submittedName>
        <fullName evidence="10">Transaldolase</fullName>
        <ecNumber evidence="10">2.2.1.2</ecNumber>
    </submittedName>
</protein>
<dbReference type="EC" id="2.2.1.2" evidence="10"/>
<dbReference type="InterPro" id="IPR001585">
    <property type="entry name" value="TAL/FSA"/>
</dbReference>
<evidence type="ECO:0000256" key="7">
    <source>
        <dbReference type="ARBA" id="ARBA00023126"/>
    </source>
</evidence>
<dbReference type="NCBIfam" id="NF003026">
    <property type="entry name" value="PRK03903.1"/>
    <property type="match status" value="1"/>
</dbReference>
<dbReference type="PIRSF" id="PIRSF036915">
    <property type="entry name" value="Trnald_Bac_Plnt"/>
    <property type="match status" value="1"/>
</dbReference>
<evidence type="ECO:0000256" key="1">
    <source>
        <dbReference type="ARBA" id="ARBA00003518"/>
    </source>
</evidence>
<dbReference type="NCBIfam" id="TIGR00876">
    <property type="entry name" value="tal_mycobact"/>
    <property type="match status" value="1"/>
</dbReference>
<proteinExistence type="inferred from homology"/>
<dbReference type="GO" id="GO:0005737">
    <property type="term" value="C:cytoplasm"/>
    <property type="evidence" value="ECO:0007669"/>
    <property type="project" value="UniProtKB-SubCell"/>
</dbReference>
<dbReference type="PROSITE" id="PS01054">
    <property type="entry name" value="TRANSALDOLASE_1"/>
    <property type="match status" value="1"/>
</dbReference>
<evidence type="ECO:0000256" key="6">
    <source>
        <dbReference type="ARBA" id="ARBA00022679"/>
    </source>
</evidence>
<comment type="catalytic activity">
    <reaction evidence="9">
        <text>D-sedoheptulose 7-phosphate + D-glyceraldehyde 3-phosphate = D-erythrose 4-phosphate + beta-D-fructose 6-phosphate</text>
        <dbReference type="Rhea" id="RHEA:17053"/>
        <dbReference type="ChEBI" id="CHEBI:16897"/>
        <dbReference type="ChEBI" id="CHEBI:57483"/>
        <dbReference type="ChEBI" id="CHEBI:57634"/>
        <dbReference type="ChEBI" id="CHEBI:59776"/>
        <dbReference type="EC" id="2.2.1.2"/>
    </reaction>
</comment>
<evidence type="ECO:0000256" key="9">
    <source>
        <dbReference type="ARBA" id="ARBA00048810"/>
    </source>
</evidence>
<evidence type="ECO:0000256" key="5">
    <source>
        <dbReference type="ARBA" id="ARBA00022490"/>
    </source>
</evidence>
<dbReference type="InterPro" id="IPR013785">
    <property type="entry name" value="Aldolase_TIM"/>
</dbReference>
<evidence type="ECO:0000256" key="4">
    <source>
        <dbReference type="ARBA" id="ARBA00008426"/>
    </source>
</evidence>
<keyword evidence="5" id="KW-0963">Cytoplasm</keyword>
<evidence type="ECO:0000256" key="3">
    <source>
        <dbReference type="ARBA" id="ARBA00004959"/>
    </source>
</evidence>
<dbReference type="EMBL" id="FPHF01000113">
    <property type="protein sequence ID" value="SFV69138.1"/>
    <property type="molecule type" value="Genomic_DNA"/>
</dbReference>
<comment type="similarity">
    <text evidence="4">Belongs to the transaldolase family. Type 2 subfamily.</text>
</comment>
<dbReference type="AlphaFoldDB" id="A0A1W1CTE8"/>
<keyword evidence="8" id="KW-0704">Schiff base</keyword>
<dbReference type="SUPFAM" id="SSF51569">
    <property type="entry name" value="Aldolase"/>
    <property type="match status" value="1"/>
</dbReference>
<organism evidence="10">
    <name type="scientific">hydrothermal vent metagenome</name>
    <dbReference type="NCBI Taxonomy" id="652676"/>
    <lineage>
        <taxon>unclassified sequences</taxon>
        <taxon>metagenomes</taxon>
        <taxon>ecological metagenomes</taxon>
    </lineage>
</organism>
<dbReference type="Pfam" id="PF00923">
    <property type="entry name" value="TAL_FSA"/>
    <property type="match status" value="1"/>
</dbReference>
<dbReference type="GO" id="GO:0005975">
    <property type="term" value="P:carbohydrate metabolic process"/>
    <property type="evidence" value="ECO:0007669"/>
    <property type="project" value="InterPro"/>
</dbReference>
<comment type="function">
    <text evidence="1">Transaldolase is important for the balance of metabolites in the pentose-phosphate pathway.</text>
</comment>
<dbReference type="HAMAP" id="MF_00493">
    <property type="entry name" value="Transaldolase_2"/>
    <property type="match status" value="1"/>
</dbReference>
<comment type="subcellular location">
    <subcellularLocation>
        <location evidence="2">Cytoplasm</location>
    </subcellularLocation>
</comment>
<dbReference type="PANTHER" id="PTHR10683">
    <property type="entry name" value="TRANSALDOLASE"/>
    <property type="match status" value="1"/>
</dbReference>
<keyword evidence="7" id="KW-0570">Pentose shunt</keyword>
<dbReference type="Gene3D" id="3.20.20.70">
    <property type="entry name" value="Aldolase class I"/>
    <property type="match status" value="1"/>
</dbReference>
<name>A0A1W1CTE8_9ZZZZ</name>
<gene>
    <name evidence="10" type="ORF">MNB_SM-4-788</name>
</gene>
<evidence type="ECO:0000256" key="8">
    <source>
        <dbReference type="ARBA" id="ARBA00023270"/>
    </source>
</evidence>
<comment type="pathway">
    <text evidence="3">Carbohydrate degradation; pentose phosphate pathway.</text>
</comment>